<protein>
    <submittedName>
        <fullName evidence="2">Uncharacterized protein</fullName>
    </submittedName>
</protein>
<name>A0A8S0RIR9_OLEEU</name>
<evidence type="ECO:0000313" key="2">
    <source>
        <dbReference type="EMBL" id="CAA2979339.1"/>
    </source>
</evidence>
<dbReference type="AlphaFoldDB" id="A0A8S0RIR9"/>
<evidence type="ECO:0000313" key="3">
    <source>
        <dbReference type="Proteomes" id="UP000594638"/>
    </source>
</evidence>
<gene>
    <name evidence="2" type="ORF">OLEA9_A045715</name>
</gene>
<proteinExistence type="predicted"/>
<comment type="caution">
    <text evidence="2">The sequence shown here is derived from an EMBL/GenBank/DDBJ whole genome shotgun (WGS) entry which is preliminary data.</text>
</comment>
<reference evidence="2 3" key="1">
    <citation type="submission" date="2019-12" db="EMBL/GenBank/DDBJ databases">
        <authorList>
            <person name="Alioto T."/>
            <person name="Alioto T."/>
            <person name="Gomez Garrido J."/>
        </authorList>
    </citation>
    <scope>NUCLEOTIDE SEQUENCE [LARGE SCALE GENOMIC DNA]</scope>
</reference>
<evidence type="ECO:0000256" key="1">
    <source>
        <dbReference type="SAM" id="MobiDB-lite"/>
    </source>
</evidence>
<accession>A0A8S0RIR9</accession>
<feature type="compositionally biased region" description="Acidic residues" evidence="1">
    <location>
        <begin position="7"/>
        <end position="19"/>
    </location>
</feature>
<feature type="region of interest" description="Disordered" evidence="1">
    <location>
        <begin position="1"/>
        <end position="27"/>
    </location>
</feature>
<keyword evidence="3" id="KW-1185">Reference proteome</keyword>
<organism evidence="2 3">
    <name type="scientific">Olea europaea subsp. europaea</name>
    <dbReference type="NCBI Taxonomy" id="158383"/>
    <lineage>
        <taxon>Eukaryota</taxon>
        <taxon>Viridiplantae</taxon>
        <taxon>Streptophyta</taxon>
        <taxon>Embryophyta</taxon>
        <taxon>Tracheophyta</taxon>
        <taxon>Spermatophyta</taxon>
        <taxon>Magnoliopsida</taxon>
        <taxon>eudicotyledons</taxon>
        <taxon>Gunneridae</taxon>
        <taxon>Pentapetalae</taxon>
        <taxon>asterids</taxon>
        <taxon>lamiids</taxon>
        <taxon>Lamiales</taxon>
        <taxon>Oleaceae</taxon>
        <taxon>Oleeae</taxon>
        <taxon>Olea</taxon>
    </lineage>
</organism>
<dbReference type="EMBL" id="CACTIH010003628">
    <property type="protein sequence ID" value="CAA2979339.1"/>
    <property type="molecule type" value="Genomic_DNA"/>
</dbReference>
<sequence length="152" mass="17207">MDGQHEDCEEDPDFVDSDNDFGSKEDDIKYNRNVTDGIEIGLRVVNMKLKKNEKRARVKWFQSEHRRTTIPGAFIPILMVSSEAWMNGLKSGPTKTICTPSTPIDVPTDYVNLDDVVDDLVDMENAESASMRVSRAEKRQWSKQSTLVGLNV</sequence>
<dbReference type="Proteomes" id="UP000594638">
    <property type="component" value="Unassembled WGS sequence"/>
</dbReference>
<dbReference type="Gramene" id="OE9A045715T1">
    <property type="protein sequence ID" value="OE9A045715C1"/>
    <property type="gene ID" value="OE9A045715"/>
</dbReference>